<dbReference type="PANTHER" id="PTHR41700">
    <property type="entry name" value="GCN5-RELATED N-ACETYLTRANSFERASE"/>
    <property type="match status" value="1"/>
</dbReference>
<dbReference type="EC" id="2.3.1.-" evidence="2"/>
<evidence type="ECO:0000259" key="1">
    <source>
        <dbReference type="PROSITE" id="PS51186"/>
    </source>
</evidence>
<dbReference type="CDD" id="cd04301">
    <property type="entry name" value="NAT_SF"/>
    <property type="match status" value="1"/>
</dbReference>
<sequence>MAHQSSLVGRRLAGADELHEAAELYTRVFRYEPKRVNLNPLLVQAIIRNGGSAVGVYDDDRIVGFAYGFAGRDRDRVDFHYSQAAVVAPEYQGRGIGRLLKLLQRDVALEWGHERMRWAFDPLVARNGHFNLNTLGAVGLGFHPDYYDRADTDRIMVEWDLTGSTAREASPAPVLTSADWGAIVRDEERAWIGVPRHTPPLGSTERERVASRVRASLDGLLRAGNVLVDCLVVSEDTSVYLAVPREPGGRS</sequence>
<evidence type="ECO:0000313" key="2">
    <source>
        <dbReference type="EMBL" id="UQN14948.1"/>
    </source>
</evidence>
<dbReference type="PROSITE" id="PS51186">
    <property type="entry name" value="GNAT"/>
    <property type="match status" value="1"/>
</dbReference>
<name>A0ABY4N0D7_9MICO</name>
<dbReference type="Gene3D" id="3.40.630.30">
    <property type="match status" value="1"/>
</dbReference>
<feature type="domain" description="N-acetyltransferase" evidence="1">
    <location>
        <begin position="7"/>
        <end position="164"/>
    </location>
</feature>
<dbReference type="Pfam" id="PF00583">
    <property type="entry name" value="Acetyltransf_1"/>
    <property type="match status" value="1"/>
</dbReference>
<reference evidence="2" key="1">
    <citation type="submission" date="2022-05" db="EMBL/GenBank/DDBJ databases">
        <title>Complete genome sequence of toluene-degrading Gulosibacter sediminis strain ACHW.36C.</title>
        <authorList>
            <person name="Wai A.C."/>
            <person name="Lai G.K."/>
            <person name="Griffin S.D."/>
            <person name="Leung F.C."/>
        </authorList>
    </citation>
    <scope>NUCLEOTIDE SEQUENCE [LARGE SCALE GENOMIC DNA]</scope>
    <source>
        <strain evidence="2">ACHW.36C</strain>
    </source>
</reference>
<dbReference type="SUPFAM" id="SSF55729">
    <property type="entry name" value="Acyl-CoA N-acyltransferases (Nat)"/>
    <property type="match status" value="1"/>
</dbReference>
<gene>
    <name evidence="2" type="ORF">M3M28_00320</name>
</gene>
<dbReference type="InterPro" id="IPR016181">
    <property type="entry name" value="Acyl_CoA_acyltransferase"/>
</dbReference>
<dbReference type="PANTHER" id="PTHR41700:SF1">
    <property type="entry name" value="N-ACETYLTRANSFERASE DOMAIN-CONTAINING PROTEIN"/>
    <property type="match status" value="1"/>
</dbReference>
<dbReference type="InterPro" id="IPR038764">
    <property type="entry name" value="GNAT_N_AcTrfase_prd"/>
</dbReference>
<proteinExistence type="predicted"/>
<dbReference type="EMBL" id="CP097160">
    <property type="protein sequence ID" value="UQN14948.1"/>
    <property type="molecule type" value="Genomic_DNA"/>
</dbReference>
<accession>A0ABY4N0D7</accession>
<dbReference type="GO" id="GO:0016746">
    <property type="term" value="F:acyltransferase activity"/>
    <property type="evidence" value="ECO:0007669"/>
    <property type="project" value="UniProtKB-KW"/>
</dbReference>
<keyword evidence="2" id="KW-0808">Transferase</keyword>
<protein>
    <submittedName>
        <fullName evidence="2">GNAT family N-acetyltransferase</fullName>
        <ecNumber evidence="2">2.3.1.-</ecNumber>
    </submittedName>
</protein>
<keyword evidence="2" id="KW-0012">Acyltransferase</keyword>
<dbReference type="InterPro" id="IPR000182">
    <property type="entry name" value="GNAT_dom"/>
</dbReference>
<organism evidence="2">
    <name type="scientific">Gulosibacter sediminis</name>
    <dbReference type="NCBI Taxonomy" id="1729695"/>
    <lineage>
        <taxon>Bacteria</taxon>
        <taxon>Bacillati</taxon>
        <taxon>Actinomycetota</taxon>
        <taxon>Actinomycetes</taxon>
        <taxon>Micrococcales</taxon>
        <taxon>Microbacteriaceae</taxon>
        <taxon>Gulosibacter</taxon>
    </lineage>
</organism>